<sequence>MKKFSYSFLASTSFFYWRILWGIGLLGLSACEKVIDIDLKDSESKIVIEGNVSDQEDTHYVYISKTVPFSASGTYNPVQQAVVDITESVSDSMIIVGGIGLKTERTFAEVSPGVYQVTHFKAYPGRTYTLHVKVGDEEYTASSTMPMPVMIDSIGTVTDDFFGDDGKTVGVVYQDPPGVKNYYRYLVTLNGKPTNLVFAYNDKYNDGKQVQRNLYHEDLDLKKDDAVMVEQLGVDEAVYRYFNGIQSNNPGAAAPANPVSNFSNGALGYFSAHTVSQAATIIQ</sequence>
<accession>A0ABP9BCX2</accession>
<proteinExistence type="predicted"/>
<name>A0ABP9BCX2_9SPHI</name>
<gene>
    <name evidence="1" type="ORF">GCM10023231_22660</name>
</gene>
<comment type="caution">
    <text evidence="1">The sequence shown here is derived from an EMBL/GenBank/DDBJ whole genome shotgun (WGS) entry which is preliminary data.</text>
</comment>
<keyword evidence="2" id="KW-1185">Reference proteome</keyword>
<dbReference type="Proteomes" id="UP001501411">
    <property type="component" value="Unassembled WGS sequence"/>
</dbReference>
<evidence type="ECO:0008006" key="3">
    <source>
        <dbReference type="Google" id="ProtNLM"/>
    </source>
</evidence>
<dbReference type="PROSITE" id="PS51257">
    <property type="entry name" value="PROKAR_LIPOPROTEIN"/>
    <property type="match status" value="1"/>
</dbReference>
<dbReference type="RefSeq" id="WP_345231897.1">
    <property type="nucleotide sequence ID" value="NZ_BAABIQ010000034.1"/>
</dbReference>
<organism evidence="1 2">
    <name type="scientific">Olivibacter ginsenosidimutans</name>
    <dbReference type="NCBI Taxonomy" id="1176537"/>
    <lineage>
        <taxon>Bacteria</taxon>
        <taxon>Pseudomonadati</taxon>
        <taxon>Bacteroidota</taxon>
        <taxon>Sphingobacteriia</taxon>
        <taxon>Sphingobacteriales</taxon>
        <taxon>Sphingobacteriaceae</taxon>
        <taxon>Olivibacter</taxon>
    </lineage>
</organism>
<evidence type="ECO:0000313" key="1">
    <source>
        <dbReference type="EMBL" id="GAA4793794.1"/>
    </source>
</evidence>
<evidence type="ECO:0000313" key="2">
    <source>
        <dbReference type="Proteomes" id="UP001501411"/>
    </source>
</evidence>
<dbReference type="Pfam" id="PF14054">
    <property type="entry name" value="DUF4249"/>
    <property type="match status" value="1"/>
</dbReference>
<protein>
    <recommendedName>
        <fullName evidence="3">DUF4249 domain-containing protein</fullName>
    </recommendedName>
</protein>
<dbReference type="InterPro" id="IPR025345">
    <property type="entry name" value="DUF4249"/>
</dbReference>
<dbReference type="EMBL" id="BAABIQ010000034">
    <property type="protein sequence ID" value="GAA4793794.1"/>
    <property type="molecule type" value="Genomic_DNA"/>
</dbReference>
<reference evidence="2" key="1">
    <citation type="journal article" date="2019" name="Int. J. Syst. Evol. Microbiol.">
        <title>The Global Catalogue of Microorganisms (GCM) 10K type strain sequencing project: providing services to taxonomists for standard genome sequencing and annotation.</title>
        <authorList>
            <consortium name="The Broad Institute Genomics Platform"/>
            <consortium name="The Broad Institute Genome Sequencing Center for Infectious Disease"/>
            <person name="Wu L."/>
            <person name="Ma J."/>
        </authorList>
    </citation>
    <scope>NUCLEOTIDE SEQUENCE [LARGE SCALE GENOMIC DNA]</scope>
    <source>
        <strain evidence="2">JCM 18200</strain>
    </source>
</reference>